<dbReference type="RefSeq" id="XP_052744730.1">
    <property type="nucleotide sequence ID" value="XM_052888770.1"/>
</dbReference>
<keyword evidence="1" id="KW-1185">Reference proteome</keyword>
<dbReference type="InterPro" id="IPR006170">
    <property type="entry name" value="PBP/GOBP"/>
</dbReference>
<proteinExistence type="predicted"/>
<evidence type="ECO:0000313" key="1">
    <source>
        <dbReference type="Proteomes" id="UP001652582"/>
    </source>
</evidence>
<reference evidence="2 3" key="1">
    <citation type="submission" date="2025-05" db="UniProtKB">
        <authorList>
            <consortium name="RefSeq"/>
        </authorList>
    </citation>
    <scope>IDENTIFICATION</scope>
</reference>
<accession>A0ABM3M073</accession>
<evidence type="ECO:0000313" key="2">
    <source>
        <dbReference type="RefSeq" id="XP_052744730.1"/>
    </source>
</evidence>
<sequence>MEHVNATEADLEFLRKDPPFPEKSASIVSCLLEKIGIVENNNFSKLGFMTIISPLVFRNRKRLDHMKMVAENCDKEINRGGSPCQLGNEITICIFKYAPELHFKS</sequence>
<name>A0ABM3M073_BICAN</name>
<gene>
    <name evidence="2 3" type="primary">LOC112053972</name>
</gene>
<dbReference type="GeneID" id="112053972"/>
<dbReference type="RefSeq" id="XP_052744731.1">
    <property type="nucleotide sequence ID" value="XM_052888771.1"/>
</dbReference>
<organism evidence="1 3">
    <name type="scientific">Bicyclus anynana</name>
    <name type="common">Squinting bush brown butterfly</name>
    <dbReference type="NCBI Taxonomy" id="110368"/>
    <lineage>
        <taxon>Eukaryota</taxon>
        <taxon>Metazoa</taxon>
        <taxon>Ecdysozoa</taxon>
        <taxon>Arthropoda</taxon>
        <taxon>Hexapoda</taxon>
        <taxon>Insecta</taxon>
        <taxon>Pterygota</taxon>
        <taxon>Neoptera</taxon>
        <taxon>Endopterygota</taxon>
        <taxon>Lepidoptera</taxon>
        <taxon>Glossata</taxon>
        <taxon>Ditrysia</taxon>
        <taxon>Papilionoidea</taxon>
        <taxon>Nymphalidae</taxon>
        <taxon>Satyrinae</taxon>
        <taxon>Satyrini</taxon>
        <taxon>Mycalesina</taxon>
        <taxon>Bicyclus</taxon>
    </lineage>
</organism>
<dbReference type="SUPFAM" id="SSF47565">
    <property type="entry name" value="Insect pheromone/odorant-binding proteins"/>
    <property type="match status" value="1"/>
</dbReference>
<dbReference type="Gene3D" id="1.10.238.20">
    <property type="entry name" value="Pheromone/general odorant binding protein domain"/>
    <property type="match status" value="1"/>
</dbReference>
<dbReference type="Pfam" id="PF01395">
    <property type="entry name" value="PBP_GOBP"/>
    <property type="match status" value="1"/>
</dbReference>
<evidence type="ECO:0000313" key="3">
    <source>
        <dbReference type="RefSeq" id="XP_052744731.1"/>
    </source>
</evidence>
<dbReference type="Proteomes" id="UP001652582">
    <property type="component" value="Chromosome 23"/>
</dbReference>
<dbReference type="InterPro" id="IPR036728">
    <property type="entry name" value="PBP_GOBP_sf"/>
</dbReference>
<protein>
    <submittedName>
        <fullName evidence="2 3">Uncharacterized protein LOC112053972</fullName>
    </submittedName>
</protein>